<dbReference type="STRING" id="1262450.S3BR45"/>
<accession>S3BR45</accession>
<dbReference type="VEuPathDB" id="FungiDB:F503_01638"/>
<name>S3BR45_OPHP1</name>
<dbReference type="AlphaFoldDB" id="S3BR45"/>
<protein>
    <submittedName>
        <fullName evidence="2">Uncharacterized protein</fullName>
    </submittedName>
</protein>
<evidence type="ECO:0000313" key="2">
    <source>
        <dbReference type="EMBL" id="EPE02897.1"/>
    </source>
</evidence>
<feature type="compositionally biased region" description="Basic and acidic residues" evidence="1">
    <location>
        <begin position="126"/>
        <end position="138"/>
    </location>
</feature>
<feature type="region of interest" description="Disordered" evidence="1">
    <location>
        <begin position="117"/>
        <end position="138"/>
    </location>
</feature>
<gene>
    <name evidence="2" type="ORF">F503_01638</name>
</gene>
<organism evidence="2 3">
    <name type="scientific">Ophiostoma piceae (strain UAMH 11346)</name>
    <name type="common">Sap stain fungus</name>
    <dbReference type="NCBI Taxonomy" id="1262450"/>
    <lineage>
        <taxon>Eukaryota</taxon>
        <taxon>Fungi</taxon>
        <taxon>Dikarya</taxon>
        <taxon>Ascomycota</taxon>
        <taxon>Pezizomycotina</taxon>
        <taxon>Sordariomycetes</taxon>
        <taxon>Sordariomycetidae</taxon>
        <taxon>Ophiostomatales</taxon>
        <taxon>Ophiostomataceae</taxon>
        <taxon>Ophiostoma</taxon>
    </lineage>
</organism>
<evidence type="ECO:0000313" key="3">
    <source>
        <dbReference type="Proteomes" id="UP000016923"/>
    </source>
</evidence>
<dbReference type="EMBL" id="KE148173">
    <property type="protein sequence ID" value="EPE02897.1"/>
    <property type="molecule type" value="Genomic_DNA"/>
</dbReference>
<proteinExistence type="predicted"/>
<dbReference type="HOGENOM" id="CLU_600056_0_0_1"/>
<dbReference type="Proteomes" id="UP000016923">
    <property type="component" value="Unassembled WGS sequence"/>
</dbReference>
<sequence length="434" mass="50945">MPRRKSLRVEVNGKTVPVPFIYPPFYPNEKVCWTPAPDPHDTKRYFVWGCRHFGAEWCRQRLLMLKKRNIYTFDEDYKMKQEELRGIESAVEGRHFPGGMRGAVWKHVWQQIKAAQNHVTPPLDHPSSKSSDKDGDSRFEMDMLGKIRNPPNQLTRPLSDSHEKQLEIERTTWGLNTEQYEYLRCLMKTRIIAQERSLAEDKMANGQLQEERQKLDARRIRLPLARNTPACKRIYDEYSRLLERYKNLRRGMLRADADRAFIHSEETARARHRALNKLIRRAPTTQEELMEKLLHWQKYGITIDEHDRLAQFYGFAPISRPDYTADPEKFNGDDYLSLCKQTLFSRPKPSPQYMSALVTKWSEGLILNNDEIKQLLSLHGYHDHTQIPIPPLPRQTRTSGLKCSRELANLVDGTPTNRSLNEQPLMTLRNGKYY</sequence>
<dbReference type="eggNOG" id="ENOG502RMYE">
    <property type="taxonomic scope" value="Eukaryota"/>
</dbReference>
<reference evidence="2 3" key="1">
    <citation type="journal article" date="2013" name="BMC Genomics">
        <title>The genome and transcriptome of the pine saprophyte Ophiostoma piceae, and a comparison with the bark beetle-associated pine pathogen Grosmannia clavigera.</title>
        <authorList>
            <person name="Haridas S."/>
            <person name="Wang Y."/>
            <person name="Lim L."/>
            <person name="Massoumi Alamouti S."/>
            <person name="Jackman S."/>
            <person name="Docking R."/>
            <person name="Robertson G."/>
            <person name="Birol I."/>
            <person name="Bohlmann J."/>
            <person name="Breuil C."/>
        </authorList>
    </citation>
    <scope>NUCLEOTIDE SEQUENCE [LARGE SCALE GENOMIC DNA]</scope>
    <source>
        <strain evidence="2 3">UAMH 11346</strain>
    </source>
</reference>
<evidence type="ECO:0000256" key="1">
    <source>
        <dbReference type="SAM" id="MobiDB-lite"/>
    </source>
</evidence>
<dbReference type="OrthoDB" id="5151869at2759"/>
<keyword evidence="3" id="KW-1185">Reference proteome</keyword>